<evidence type="ECO:0000313" key="1">
    <source>
        <dbReference type="EMBL" id="RPD54478.1"/>
    </source>
</evidence>
<dbReference type="AlphaFoldDB" id="A0A5C2RS23"/>
<dbReference type="EMBL" id="ML122305">
    <property type="protein sequence ID" value="RPD54478.1"/>
    <property type="molecule type" value="Genomic_DNA"/>
</dbReference>
<proteinExistence type="predicted"/>
<protein>
    <submittedName>
        <fullName evidence="1">Uncharacterized protein</fullName>
    </submittedName>
</protein>
<name>A0A5C2RS23_9APHY</name>
<evidence type="ECO:0000313" key="2">
    <source>
        <dbReference type="Proteomes" id="UP000313359"/>
    </source>
</evidence>
<sequence length="238" mass="26583">MTTSFTGPRCTCGEQLAHPRPSIVSRSISLVTNLWSSKAKFAHAVKSAVELGKTVVLPAIGFKREEKKVTLLSRIQAMIDQARTQGVVAVWQSWRAKPPPPPSPFRLLASAFFLPYGLWTLYKIFARDGDPNPELWRRRVKCNCGQCTCDRRCSCACRRLTHGTPRRILTFVTSSTFVDCCFASGLLAAGIAFKEPWDIVGALWDVWYIAKSVRANYGKGLVDGSKQSEVELTTFQRH</sequence>
<accession>A0A5C2RS23</accession>
<reference evidence="1" key="1">
    <citation type="journal article" date="2018" name="Genome Biol. Evol.">
        <title>Genomics and development of Lentinus tigrinus, a white-rot wood-decaying mushroom with dimorphic fruiting bodies.</title>
        <authorList>
            <person name="Wu B."/>
            <person name="Xu Z."/>
            <person name="Knudson A."/>
            <person name="Carlson A."/>
            <person name="Chen N."/>
            <person name="Kovaka S."/>
            <person name="LaButti K."/>
            <person name="Lipzen A."/>
            <person name="Pennachio C."/>
            <person name="Riley R."/>
            <person name="Schakwitz W."/>
            <person name="Umezawa K."/>
            <person name="Ohm R.A."/>
            <person name="Grigoriev I.V."/>
            <person name="Nagy L.G."/>
            <person name="Gibbons J."/>
            <person name="Hibbett D."/>
        </authorList>
    </citation>
    <scope>NUCLEOTIDE SEQUENCE [LARGE SCALE GENOMIC DNA]</scope>
    <source>
        <strain evidence="1">ALCF2SS1-6</strain>
    </source>
</reference>
<organism evidence="1 2">
    <name type="scientific">Lentinus tigrinus ALCF2SS1-6</name>
    <dbReference type="NCBI Taxonomy" id="1328759"/>
    <lineage>
        <taxon>Eukaryota</taxon>
        <taxon>Fungi</taxon>
        <taxon>Dikarya</taxon>
        <taxon>Basidiomycota</taxon>
        <taxon>Agaricomycotina</taxon>
        <taxon>Agaricomycetes</taxon>
        <taxon>Polyporales</taxon>
        <taxon>Polyporaceae</taxon>
        <taxon>Lentinus</taxon>
    </lineage>
</organism>
<dbReference type="Proteomes" id="UP000313359">
    <property type="component" value="Unassembled WGS sequence"/>
</dbReference>
<gene>
    <name evidence="1" type="ORF">L227DRAFT_347431</name>
</gene>
<keyword evidence="2" id="KW-1185">Reference proteome</keyword>
<dbReference type="OrthoDB" id="10452046at2759"/>